<keyword evidence="4" id="KW-1185">Reference proteome</keyword>
<keyword evidence="2" id="KW-0812">Transmembrane</keyword>
<feature type="transmembrane region" description="Helical" evidence="2">
    <location>
        <begin position="411"/>
        <end position="431"/>
    </location>
</feature>
<dbReference type="AlphaFoldDB" id="A0AA37J0D8"/>
<comment type="caution">
    <text evidence="3">The sequence shown here is derived from an EMBL/GenBank/DDBJ whole genome shotgun (WGS) entry which is preliminary data.</text>
</comment>
<dbReference type="EMBL" id="BQKV01000104">
    <property type="protein sequence ID" value="GJN65679.1"/>
    <property type="molecule type" value="Genomic_DNA"/>
</dbReference>
<evidence type="ECO:0000313" key="3">
    <source>
        <dbReference type="EMBL" id="GJN65679.1"/>
    </source>
</evidence>
<feature type="transmembrane region" description="Helical" evidence="2">
    <location>
        <begin position="622"/>
        <end position="643"/>
    </location>
</feature>
<proteinExistence type="predicted"/>
<feature type="coiled-coil region" evidence="1">
    <location>
        <begin position="519"/>
        <end position="546"/>
    </location>
</feature>
<organism evidence="3 4">
    <name type="scientific">Faecalibacterium gallinarum</name>
    <dbReference type="NCBI Taxonomy" id="2903556"/>
    <lineage>
        <taxon>Bacteria</taxon>
        <taxon>Bacillati</taxon>
        <taxon>Bacillota</taxon>
        <taxon>Clostridia</taxon>
        <taxon>Eubacteriales</taxon>
        <taxon>Oscillospiraceae</taxon>
        <taxon>Faecalibacterium</taxon>
    </lineage>
</organism>
<keyword evidence="1" id="KW-0175">Coiled coil</keyword>
<name>A0AA37J0D8_9FIRM</name>
<dbReference type="Proteomes" id="UP001055185">
    <property type="component" value="Unassembled WGS sequence"/>
</dbReference>
<evidence type="ECO:0000313" key="4">
    <source>
        <dbReference type="Proteomes" id="UP001055185"/>
    </source>
</evidence>
<keyword evidence="2" id="KW-0472">Membrane</keyword>
<sequence>MLLRFAMILQSQAPSTLNKYICKLAEAVLLECHTGLNLYELNQAINNQFNLAFTEEEIESAITKKGQGRILITDGTYSLSTSAIQFLSTQPSLAGKLDATISKFVSATAINTPINEVAALLLKYLYYCFNSNVDNLLSLFEGKITYSVNSFEASPEEISIINSFVAWEDSEKDSLVYSLIATCYEYCMLTIKKDNILSVELFKGKRFYLDANMIFRMAGINNEERRTVTTAFVHHCQKAGIELYCTSATLDEVYRVITSQVEFIRGIAGSSMPVSSNTLESINPSMEINDFYKIYYEWCLTSENQYGDYVSFNRYLFDIVQDTLCQLKIKESSAYKVGPSSKYFEEHTASLKDYKNSKRRWRYTSPASAETDITNIMDTLAWRKGTGSSIWQTNDFIVSADQLLISWADKAFSGVPIVVLPSVWLSIILRFTGRTDDDYKSFCLFLTQRQHIVDRNSIDPIQLLRNINSKTNQTEIKEQIIVEITQNKAQYTFETAEDYDANTDRAFDKVLEEVYGKTAQQINEMRDEMRQQLSNLASNSQAQIEERARISAEAERERTLVTLSKKQAADKVGKFRKMRGFGWILYLLAGIVLMAGICIYIFEIFPVYPWLLSILPQKLQSAEIFAIVWTIVSGGIFLIFTAFNKLITFLGSEDRENDLYERFYKQNKSTIS</sequence>
<protein>
    <submittedName>
        <fullName evidence="3">Uncharacterized protein</fullName>
    </submittedName>
</protein>
<gene>
    <name evidence="3" type="ORF">JCM17207_23040</name>
</gene>
<evidence type="ECO:0000256" key="1">
    <source>
        <dbReference type="SAM" id="Coils"/>
    </source>
</evidence>
<feature type="transmembrane region" description="Helical" evidence="2">
    <location>
        <begin position="581"/>
        <end position="602"/>
    </location>
</feature>
<reference evidence="3" key="1">
    <citation type="journal article" date="2022" name="Int. J. Syst. Evol. Microbiol.">
        <title>Genome-based, phenotypic and chemotaxonomic classification of Faecalibacterium strains: proposal of three novel species Faecalibacterium duncaniae sp. nov., Faecalibacterium hattorii sp. nov. and Faecalibacterium gallinarum sp. nov. .</title>
        <authorList>
            <person name="Sakamoto M."/>
            <person name="Sakurai N."/>
            <person name="Tanno H."/>
            <person name="Iino T."/>
            <person name="Ohkuma M."/>
            <person name="Endo A."/>
        </authorList>
    </citation>
    <scope>NUCLEOTIDE SEQUENCE</scope>
    <source>
        <strain evidence="3">JCM 17207</strain>
    </source>
</reference>
<accession>A0AA37J0D8</accession>
<keyword evidence="2" id="KW-1133">Transmembrane helix</keyword>
<evidence type="ECO:0000256" key="2">
    <source>
        <dbReference type="SAM" id="Phobius"/>
    </source>
</evidence>